<sequence>MNYRMSKNIGFQVNDVEKAKHFYENVLGLKEPEKSEVEELEFQTNHNSIFLMQGNENLGPIMEFVVKDLNEAKQHLMENGCEIVRWEGKGRDCYVRDPFGMVFNVWEE</sequence>
<accession>A0A9X3LGV4</accession>
<dbReference type="InterPro" id="IPR004360">
    <property type="entry name" value="Glyas_Fos-R_dOase_dom"/>
</dbReference>
<dbReference type="Pfam" id="PF00903">
    <property type="entry name" value="Glyoxalase"/>
    <property type="match status" value="1"/>
</dbReference>
<evidence type="ECO:0000259" key="1">
    <source>
        <dbReference type="PROSITE" id="PS51819"/>
    </source>
</evidence>
<dbReference type="Gene3D" id="3.10.180.10">
    <property type="entry name" value="2,3-Dihydroxybiphenyl 1,2-Dioxygenase, domain 1"/>
    <property type="match status" value="1"/>
</dbReference>
<protein>
    <submittedName>
        <fullName evidence="2">VOC family protein</fullName>
    </submittedName>
</protein>
<dbReference type="CDD" id="cd06587">
    <property type="entry name" value="VOC"/>
    <property type="match status" value="1"/>
</dbReference>
<feature type="domain" description="VOC" evidence="1">
    <location>
        <begin position="5"/>
        <end position="108"/>
    </location>
</feature>
<dbReference type="PROSITE" id="PS51819">
    <property type="entry name" value="VOC"/>
    <property type="match status" value="1"/>
</dbReference>
<evidence type="ECO:0000313" key="3">
    <source>
        <dbReference type="Proteomes" id="UP001152173"/>
    </source>
</evidence>
<dbReference type="RefSeq" id="WP_269926779.1">
    <property type="nucleotide sequence ID" value="NZ_JAMKBJ010000009.1"/>
</dbReference>
<dbReference type="EMBL" id="JAMKBJ010000009">
    <property type="protein sequence ID" value="MCZ8537710.1"/>
    <property type="molecule type" value="Genomic_DNA"/>
</dbReference>
<dbReference type="InterPro" id="IPR029068">
    <property type="entry name" value="Glyas_Bleomycin-R_OHBP_Dase"/>
</dbReference>
<name>A0A9X3LGV4_9BACL</name>
<organism evidence="2 3">
    <name type="scientific">Paenisporosarcina quisquiliarum</name>
    <dbReference type="NCBI Taxonomy" id="365346"/>
    <lineage>
        <taxon>Bacteria</taxon>
        <taxon>Bacillati</taxon>
        <taxon>Bacillota</taxon>
        <taxon>Bacilli</taxon>
        <taxon>Bacillales</taxon>
        <taxon>Caryophanaceae</taxon>
        <taxon>Paenisporosarcina</taxon>
    </lineage>
</organism>
<proteinExistence type="predicted"/>
<dbReference type="SUPFAM" id="SSF54593">
    <property type="entry name" value="Glyoxalase/Bleomycin resistance protein/Dihydroxybiphenyl dioxygenase"/>
    <property type="match status" value="1"/>
</dbReference>
<dbReference type="Proteomes" id="UP001152173">
    <property type="component" value="Unassembled WGS sequence"/>
</dbReference>
<gene>
    <name evidence="2" type="ORF">M9R32_11000</name>
</gene>
<dbReference type="InterPro" id="IPR037523">
    <property type="entry name" value="VOC_core"/>
</dbReference>
<evidence type="ECO:0000313" key="2">
    <source>
        <dbReference type="EMBL" id="MCZ8537710.1"/>
    </source>
</evidence>
<keyword evidence="3" id="KW-1185">Reference proteome</keyword>
<dbReference type="AlphaFoldDB" id="A0A9X3LGV4"/>
<reference evidence="2" key="1">
    <citation type="submission" date="2022-05" db="EMBL/GenBank/DDBJ databases">
        <authorList>
            <person name="Colautti A."/>
            <person name="Iacumin L."/>
        </authorList>
    </citation>
    <scope>NUCLEOTIDE SEQUENCE</scope>
    <source>
        <strain evidence="2">SK 55</strain>
    </source>
</reference>
<comment type="caution">
    <text evidence="2">The sequence shown here is derived from an EMBL/GenBank/DDBJ whole genome shotgun (WGS) entry which is preliminary data.</text>
</comment>